<gene>
    <name evidence="3" type="ORF">DMH04_46395</name>
</gene>
<accession>A0A428YM81</accession>
<feature type="transmembrane region" description="Helical" evidence="2">
    <location>
        <begin position="76"/>
        <end position="97"/>
    </location>
</feature>
<evidence type="ECO:0008006" key="5">
    <source>
        <dbReference type="Google" id="ProtNLM"/>
    </source>
</evidence>
<sequence>MSRHSAGTGPGRSPKDPQENGTAAGPPPRRKRVVLADSRAPVTVLRTVVELEEQTSYGEELVRGFIRIQFRTAVRLALLAVVLLCSLPVLFFFVPAISDVTVAGVRLPWLLLGVAPFPVLFGIGYWYNVLAERHERDFVDMVEK</sequence>
<evidence type="ECO:0000256" key="1">
    <source>
        <dbReference type="SAM" id="MobiDB-lite"/>
    </source>
</evidence>
<protein>
    <recommendedName>
        <fullName evidence="5">DUF485 domain-containing protein</fullName>
    </recommendedName>
</protein>
<name>A0A428YM81_KIBAR</name>
<reference evidence="3 4" key="1">
    <citation type="submission" date="2018-05" db="EMBL/GenBank/DDBJ databases">
        <title>Evolution of GPA BGCs.</title>
        <authorList>
            <person name="Waglechner N."/>
            <person name="Wright G.D."/>
        </authorList>
    </citation>
    <scope>NUCLEOTIDE SEQUENCE [LARGE SCALE GENOMIC DNA]</scope>
    <source>
        <strain evidence="3 4">A82846</strain>
    </source>
</reference>
<dbReference type="AlphaFoldDB" id="A0A428YM81"/>
<keyword evidence="2" id="KW-0472">Membrane</keyword>
<dbReference type="Proteomes" id="UP000287547">
    <property type="component" value="Unassembled WGS sequence"/>
</dbReference>
<feature type="region of interest" description="Disordered" evidence="1">
    <location>
        <begin position="1"/>
        <end position="30"/>
    </location>
</feature>
<evidence type="ECO:0000313" key="4">
    <source>
        <dbReference type="Proteomes" id="UP000287547"/>
    </source>
</evidence>
<keyword evidence="2" id="KW-1133">Transmembrane helix</keyword>
<evidence type="ECO:0000256" key="2">
    <source>
        <dbReference type="SAM" id="Phobius"/>
    </source>
</evidence>
<dbReference type="RefSeq" id="WP_037271518.1">
    <property type="nucleotide sequence ID" value="NZ_QHKI01000072.1"/>
</dbReference>
<keyword evidence="2" id="KW-0812">Transmembrane</keyword>
<feature type="transmembrane region" description="Helical" evidence="2">
    <location>
        <begin position="109"/>
        <end position="127"/>
    </location>
</feature>
<organism evidence="3 4">
    <name type="scientific">Kibdelosporangium aridum</name>
    <dbReference type="NCBI Taxonomy" id="2030"/>
    <lineage>
        <taxon>Bacteria</taxon>
        <taxon>Bacillati</taxon>
        <taxon>Actinomycetota</taxon>
        <taxon>Actinomycetes</taxon>
        <taxon>Pseudonocardiales</taxon>
        <taxon>Pseudonocardiaceae</taxon>
        <taxon>Kibdelosporangium</taxon>
    </lineage>
</organism>
<comment type="caution">
    <text evidence="3">The sequence shown here is derived from an EMBL/GenBank/DDBJ whole genome shotgun (WGS) entry which is preliminary data.</text>
</comment>
<dbReference type="OrthoDB" id="5186135at2"/>
<evidence type="ECO:0000313" key="3">
    <source>
        <dbReference type="EMBL" id="RSM69039.1"/>
    </source>
</evidence>
<dbReference type="EMBL" id="QHKI01000072">
    <property type="protein sequence ID" value="RSM69039.1"/>
    <property type="molecule type" value="Genomic_DNA"/>
</dbReference>
<proteinExistence type="predicted"/>